<accession>A0AAW0A2J3</accession>
<dbReference type="Proteomes" id="UP001362999">
    <property type="component" value="Unassembled WGS sequence"/>
</dbReference>
<dbReference type="InterPro" id="IPR032675">
    <property type="entry name" value="LRR_dom_sf"/>
</dbReference>
<dbReference type="EMBL" id="JAWWNJ010000090">
    <property type="protein sequence ID" value="KAK6997455.1"/>
    <property type="molecule type" value="Genomic_DNA"/>
</dbReference>
<evidence type="ECO:0000313" key="2">
    <source>
        <dbReference type="Proteomes" id="UP001362999"/>
    </source>
</evidence>
<comment type="caution">
    <text evidence="1">The sequence shown here is derived from an EMBL/GenBank/DDBJ whole genome shotgun (WGS) entry which is preliminary data.</text>
</comment>
<keyword evidence="2" id="KW-1185">Reference proteome</keyword>
<protein>
    <submittedName>
        <fullName evidence="1">F-box domain-containing protein</fullName>
    </submittedName>
</protein>
<gene>
    <name evidence="1" type="ORF">R3P38DRAFT_3058988</name>
</gene>
<evidence type="ECO:0000313" key="1">
    <source>
        <dbReference type="EMBL" id="KAK6997455.1"/>
    </source>
</evidence>
<dbReference type="AlphaFoldDB" id="A0AAW0A2J3"/>
<proteinExistence type="predicted"/>
<dbReference type="SUPFAM" id="SSF52047">
    <property type="entry name" value="RNI-like"/>
    <property type="match status" value="1"/>
</dbReference>
<reference evidence="1 2" key="1">
    <citation type="journal article" date="2024" name="J Genomics">
        <title>Draft genome sequencing and assembly of Favolaschia claudopus CIRM-BRFM 2984 isolated from oak limbs.</title>
        <authorList>
            <person name="Navarro D."/>
            <person name="Drula E."/>
            <person name="Chaduli D."/>
            <person name="Cazenave R."/>
            <person name="Ahrendt S."/>
            <person name="Wang J."/>
            <person name="Lipzen A."/>
            <person name="Daum C."/>
            <person name="Barry K."/>
            <person name="Grigoriev I.V."/>
            <person name="Favel A."/>
            <person name="Rosso M.N."/>
            <person name="Martin F."/>
        </authorList>
    </citation>
    <scope>NUCLEOTIDE SEQUENCE [LARGE SCALE GENOMIC DNA]</scope>
    <source>
        <strain evidence="1 2">CIRM-BRFM 2984</strain>
    </source>
</reference>
<sequence>MSISNILSSTVLYLRNRLADLNLRVHPQAPISLLPVELLVKIFLLCINVDSASNANYIKDGYMLSHVCSHWRNIWTGQLTLPMCFERKLEKEKEHLYAEGLRAWLSLSEPLLIPIRLEGFEFGTCFPQISPRILEELGKTTSRWRSLQIRQTIVNSFVKALASGNSFESLEELELENVMEDLSPDVTSIHSFSSAPLLRRLAINVDCRIPMPWAQLSDLTLSGPRRPFRSFLSKLYQCTSLVHASIILSALEHVPSFRPAPGLSFPHLKSLSLTLVGQYEREKLVMPFLDYINAPALESMSFSSETVDEALWDEAYFTTFQLRSPKITKLEISGNASRIHSAALISILTHSPLLTHLKLHDCLIQNTFLHALVVDDDNVSSAALVPRLSSLTLTGLADAGFSEDVLGTMIESRWAPGAPDGEMGSNRRLQTVVLGGESAFEGFRKAMEELQAIEIVGQSLA</sequence>
<dbReference type="Gene3D" id="3.80.10.10">
    <property type="entry name" value="Ribonuclease Inhibitor"/>
    <property type="match status" value="1"/>
</dbReference>
<organism evidence="1 2">
    <name type="scientific">Favolaschia claudopus</name>
    <dbReference type="NCBI Taxonomy" id="2862362"/>
    <lineage>
        <taxon>Eukaryota</taxon>
        <taxon>Fungi</taxon>
        <taxon>Dikarya</taxon>
        <taxon>Basidiomycota</taxon>
        <taxon>Agaricomycotina</taxon>
        <taxon>Agaricomycetes</taxon>
        <taxon>Agaricomycetidae</taxon>
        <taxon>Agaricales</taxon>
        <taxon>Marasmiineae</taxon>
        <taxon>Mycenaceae</taxon>
        <taxon>Favolaschia</taxon>
    </lineage>
</organism>
<name>A0AAW0A2J3_9AGAR</name>